<dbReference type="Proteomes" id="UP001060085">
    <property type="component" value="Linkage Group LG02"/>
</dbReference>
<accession>A0ACC0BZZ0</accession>
<name>A0ACC0BZZ0_CATRO</name>
<evidence type="ECO:0000313" key="2">
    <source>
        <dbReference type="Proteomes" id="UP001060085"/>
    </source>
</evidence>
<comment type="caution">
    <text evidence="1">The sequence shown here is derived from an EMBL/GenBank/DDBJ whole genome shotgun (WGS) entry which is preliminary data.</text>
</comment>
<dbReference type="EMBL" id="CM044702">
    <property type="protein sequence ID" value="KAI5678245.1"/>
    <property type="molecule type" value="Genomic_DNA"/>
</dbReference>
<sequence length="308" mass="33213">MHFLALDPVPLKGLVALICGRLNDLAHVIYSGTCQHTYPSSFAAAAASVKKEPLEVWILRVFTSSETDDDLILHACGFSCLLLGGHMLPDFSGSLVHVLYLSLLEDFDHISGPQLMTVVQDDPLAPLGAIWNGPVLEVEVLSYPRDKYIRWYRDITGVYIENPANRNTRIVGYQPAGVDRRMMEVDDMASGVIQETPSSPSEIASFAKKVKTIIRRGARRLPGDGARGGRSPTPPDLSRGHADPGRGGEMGEGSGGRGLGKGSSYQVEPFDSPDLGMLSFSLGLALPTQSHPPTSYVPPPPGLEFSSF</sequence>
<keyword evidence="2" id="KW-1185">Reference proteome</keyword>
<evidence type="ECO:0000313" key="1">
    <source>
        <dbReference type="EMBL" id="KAI5678245.1"/>
    </source>
</evidence>
<gene>
    <name evidence="1" type="ORF">M9H77_09195</name>
</gene>
<protein>
    <submittedName>
        <fullName evidence="1">Uncharacterized protein</fullName>
    </submittedName>
</protein>
<reference evidence="2" key="1">
    <citation type="journal article" date="2023" name="Nat. Plants">
        <title>Single-cell RNA sequencing provides a high-resolution roadmap for understanding the multicellular compartmentation of specialized metabolism.</title>
        <authorList>
            <person name="Sun S."/>
            <person name="Shen X."/>
            <person name="Li Y."/>
            <person name="Li Y."/>
            <person name="Wang S."/>
            <person name="Li R."/>
            <person name="Zhang H."/>
            <person name="Shen G."/>
            <person name="Guo B."/>
            <person name="Wei J."/>
            <person name="Xu J."/>
            <person name="St-Pierre B."/>
            <person name="Chen S."/>
            <person name="Sun C."/>
        </authorList>
    </citation>
    <scope>NUCLEOTIDE SEQUENCE [LARGE SCALE GENOMIC DNA]</scope>
</reference>
<organism evidence="1 2">
    <name type="scientific">Catharanthus roseus</name>
    <name type="common">Madagascar periwinkle</name>
    <name type="synonym">Vinca rosea</name>
    <dbReference type="NCBI Taxonomy" id="4058"/>
    <lineage>
        <taxon>Eukaryota</taxon>
        <taxon>Viridiplantae</taxon>
        <taxon>Streptophyta</taxon>
        <taxon>Embryophyta</taxon>
        <taxon>Tracheophyta</taxon>
        <taxon>Spermatophyta</taxon>
        <taxon>Magnoliopsida</taxon>
        <taxon>eudicotyledons</taxon>
        <taxon>Gunneridae</taxon>
        <taxon>Pentapetalae</taxon>
        <taxon>asterids</taxon>
        <taxon>lamiids</taxon>
        <taxon>Gentianales</taxon>
        <taxon>Apocynaceae</taxon>
        <taxon>Rauvolfioideae</taxon>
        <taxon>Vinceae</taxon>
        <taxon>Catharanthinae</taxon>
        <taxon>Catharanthus</taxon>
    </lineage>
</organism>
<proteinExistence type="predicted"/>